<dbReference type="InterPro" id="IPR036691">
    <property type="entry name" value="Endo/exonu/phosph_ase_sf"/>
</dbReference>
<dbReference type="OrthoDB" id="438507at2759"/>
<organism evidence="3 4">
    <name type="scientific">Symbiodinium necroappetens</name>
    <dbReference type="NCBI Taxonomy" id="1628268"/>
    <lineage>
        <taxon>Eukaryota</taxon>
        <taxon>Sar</taxon>
        <taxon>Alveolata</taxon>
        <taxon>Dinophyceae</taxon>
        <taxon>Suessiales</taxon>
        <taxon>Symbiodiniaceae</taxon>
        <taxon>Symbiodinium</taxon>
    </lineage>
</organism>
<dbReference type="Gene3D" id="3.90.70.10">
    <property type="entry name" value="Cysteine proteinases"/>
    <property type="match status" value="1"/>
</dbReference>
<feature type="region of interest" description="Disordered" evidence="1">
    <location>
        <begin position="444"/>
        <end position="499"/>
    </location>
</feature>
<accession>A0A812LB88</accession>
<comment type="caution">
    <text evidence="3">The sequence shown here is derived from an EMBL/GenBank/DDBJ whole genome shotgun (WGS) entry which is preliminary data.</text>
</comment>
<feature type="compositionally biased region" description="Polar residues" evidence="1">
    <location>
        <begin position="457"/>
        <end position="472"/>
    </location>
</feature>
<dbReference type="GO" id="GO:0016579">
    <property type="term" value="P:protein deubiquitination"/>
    <property type="evidence" value="ECO:0007669"/>
    <property type="project" value="InterPro"/>
</dbReference>
<protein>
    <submittedName>
        <fullName evidence="3">Riok1 protein</fullName>
    </submittedName>
</protein>
<dbReference type="SUPFAM" id="SSF54001">
    <property type="entry name" value="Cysteine proteinases"/>
    <property type="match status" value="1"/>
</dbReference>
<dbReference type="SUPFAM" id="SSF56219">
    <property type="entry name" value="DNase I-like"/>
    <property type="match status" value="1"/>
</dbReference>
<sequence>MWEDATHYFIHSGTNAKDHQQAGLLTVVSKRIVDKGSLRFVSAIDGRLMRVQFKHGPRQVDVINFYQHTWRPTKHVQSLRHKAWDSLTQQIQAVPLRSRLLVGGDFNTPCTASTPHAGPHVLPKPDHGIQDADDLQAIVQGLDLIFLNTFSQAVPAHTYQWNQQRSQIDFWLTRRLQAGGKARLAGPMPDFHVGRWRGGPRHTPVQASLMYHWQPWEHRQFQHLTNQTEVDRLDILRASSAADDPRIPRFRADIQTLVSQGPLSIEQLQTKVFELACIHFPKRPPQRAEKPWQDGTLTHYAETMWGHFRSTWELSFPIVISGPSRLSTVLVSVRRRNNGFARFCKAAGGSHLGRGSFSGDRLFYPARSTALEPVDSQRHRRSVYIRCAVPTQAMDPQAHQMPPPTVHTPRDSNVEEAGTAAAPVIMIPRRTNYRRCPVSPEMFGPLLGKRATPTAEPDQQSTTERPNKSGKQNEGGKGKGPNKRQPGRYRGGGRSSLQGDQEAIDTLRLSTGWIWWLRIPEPTVIPTLIEAAELWREQAVKKDSKLQDTPLKQAMFWSMMQFVINTLEQLSEANTTLAKNSGWIDSSGRWVFQRWNPEMRALEVDSHRSALTHEELLRISKEIQSLIHPETLSRFHVLRQLEPQMEGQTVRVMMDIALRCPEATQLFHGLSALQGNSSLQLVGLQFKRSTMQRPPLIKQMWILKGDFLWQVPRQAALEVHAVRLEGAHVQQIEEAGCSQAISLELPPGEQLSAQHPPMLLMLQFSRYSFGPTGAHKNHVNIEWPRTLNIPLFVDAGLDSCNITYTVEAAILHRGDRITSGHYTTLLHTAGETMFCDDGDVPQPLAANTSLVVGPHFCSGEVYMLICRRGEAPTH</sequence>
<dbReference type="GO" id="GO:0004843">
    <property type="term" value="F:cysteine-type deubiquitinase activity"/>
    <property type="evidence" value="ECO:0007669"/>
    <property type="project" value="InterPro"/>
</dbReference>
<gene>
    <name evidence="3" type="primary">Riok1</name>
    <name evidence="3" type="ORF">SNEC2469_LOCUS4366</name>
</gene>
<reference evidence="3" key="1">
    <citation type="submission" date="2021-02" db="EMBL/GenBank/DDBJ databases">
        <authorList>
            <person name="Dougan E. K."/>
            <person name="Rhodes N."/>
            <person name="Thang M."/>
            <person name="Chan C."/>
        </authorList>
    </citation>
    <scope>NUCLEOTIDE SEQUENCE</scope>
</reference>
<evidence type="ECO:0000313" key="4">
    <source>
        <dbReference type="Proteomes" id="UP000601435"/>
    </source>
</evidence>
<dbReference type="Pfam" id="PF00443">
    <property type="entry name" value="UCH"/>
    <property type="match status" value="1"/>
</dbReference>
<dbReference type="InterPro" id="IPR038765">
    <property type="entry name" value="Papain-like_cys_pep_sf"/>
</dbReference>
<evidence type="ECO:0000313" key="3">
    <source>
        <dbReference type="EMBL" id="CAE7241161.1"/>
    </source>
</evidence>
<evidence type="ECO:0000259" key="2">
    <source>
        <dbReference type="Pfam" id="PF00443"/>
    </source>
</evidence>
<dbReference type="Gene3D" id="3.60.10.10">
    <property type="entry name" value="Endonuclease/exonuclease/phosphatase"/>
    <property type="match status" value="1"/>
</dbReference>
<dbReference type="CDD" id="cd02257">
    <property type="entry name" value="Peptidase_C19"/>
    <property type="match status" value="1"/>
</dbReference>
<dbReference type="InterPro" id="IPR001394">
    <property type="entry name" value="Peptidase_C19_UCH"/>
</dbReference>
<dbReference type="EMBL" id="CAJNJA010008859">
    <property type="protein sequence ID" value="CAE7241161.1"/>
    <property type="molecule type" value="Genomic_DNA"/>
</dbReference>
<proteinExistence type="predicted"/>
<feature type="domain" description="Peptidase C19 ubiquitin carboxyl-terminal hydrolase" evidence="2">
    <location>
        <begin position="666"/>
        <end position="838"/>
    </location>
</feature>
<dbReference type="AlphaFoldDB" id="A0A812LB88"/>
<name>A0A812LB88_9DINO</name>
<evidence type="ECO:0000256" key="1">
    <source>
        <dbReference type="SAM" id="MobiDB-lite"/>
    </source>
</evidence>
<dbReference type="Proteomes" id="UP000601435">
    <property type="component" value="Unassembled WGS sequence"/>
</dbReference>
<keyword evidence="4" id="KW-1185">Reference proteome</keyword>